<sequence>MIRDDQKIYRGGIKEMLIDSVLLEQFQKEILAQGEEATLPSNLPQNWLDILSLALEKILSTPAANALTLLLPEDTPSKLIIAAITPLLKAKEERDLPITLEEKENPFHTVRERYPITKKILESYRMELAFEAISRTMDIAINSASIETIFTNREVIIEHKH</sequence>
<name>A0A2U2AT09_9GAMM</name>
<dbReference type="AlphaFoldDB" id="A0A2U2AT09"/>
<accession>A0A2U2AT09</accession>
<protein>
    <submittedName>
        <fullName evidence="1">Uncharacterized protein</fullName>
    </submittedName>
</protein>
<gene>
    <name evidence="1" type="ORF">DC077_00795</name>
</gene>
<organism evidence="1 2">
    <name type="scientific">Ignatzschineria cameli</name>
    <dbReference type="NCBI Taxonomy" id="2182793"/>
    <lineage>
        <taxon>Bacteria</taxon>
        <taxon>Pseudomonadati</taxon>
        <taxon>Pseudomonadota</taxon>
        <taxon>Gammaproteobacteria</taxon>
        <taxon>Cardiobacteriales</taxon>
        <taxon>Ignatzschineriaceae</taxon>
        <taxon>Ignatzschineria</taxon>
    </lineage>
</organism>
<reference evidence="2" key="1">
    <citation type="submission" date="2018-05" db="EMBL/GenBank/DDBJ databases">
        <title>Ignatzschineria dubaiensis sp. nov., isolated from necrotic foot tissues of dromedaries (Camelus dromedarius) and associated maggots in Dubai, United Arab Emirates.</title>
        <authorList>
            <person name="Tsang C.C."/>
            <person name="Tang J.Y.M."/>
            <person name="Fong J.Y.H."/>
            <person name="Kinne J."/>
            <person name="Lee H.H."/>
            <person name="Joseph M."/>
            <person name="Jose S."/>
            <person name="Schuster R.K."/>
            <person name="Tang Y."/>
            <person name="Sivakumar S."/>
            <person name="Chen J.H.K."/>
            <person name="Teng J.L.L."/>
            <person name="Lau S.K.P."/>
            <person name="Wernery U."/>
            <person name="Woo P.C.Y."/>
        </authorList>
    </citation>
    <scope>NUCLEOTIDE SEQUENCE [LARGE SCALE GENOMIC DNA]</scope>
    <source>
        <strain evidence="2">UAE-HKU57</strain>
    </source>
</reference>
<comment type="caution">
    <text evidence="1">The sequence shown here is derived from an EMBL/GenBank/DDBJ whole genome shotgun (WGS) entry which is preliminary data.</text>
</comment>
<evidence type="ECO:0000313" key="1">
    <source>
        <dbReference type="EMBL" id="PWD87852.1"/>
    </source>
</evidence>
<dbReference type="EMBL" id="QEWW01000001">
    <property type="protein sequence ID" value="PWD87852.1"/>
    <property type="molecule type" value="Genomic_DNA"/>
</dbReference>
<proteinExistence type="predicted"/>
<evidence type="ECO:0000313" key="2">
    <source>
        <dbReference type="Proteomes" id="UP000245059"/>
    </source>
</evidence>
<dbReference type="Proteomes" id="UP000245059">
    <property type="component" value="Unassembled WGS sequence"/>
</dbReference>